<feature type="domain" description="GH3 C-terminal" evidence="4">
    <location>
        <begin position="436"/>
        <end position="560"/>
    </location>
</feature>
<reference evidence="5 6" key="1">
    <citation type="journal article" date="2020" name="Mol. Plant">
        <title>The Chromosome-Based Rubber Tree Genome Provides New Insights into Spurge Genome Evolution and Rubber Biosynthesis.</title>
        <authorList>
            <person name="Liu J."/>
            <person name="Shi C."/>
            <person name="Shi C.C."/>
            <person name="Li W."/>
            <person name="Zhang Q.J."/>
            <person name="Zhang Y."/>
            <person name="Li K."/>
            <person name="Lu H.F."/>
            <person name="Shi C."/>
            <person name="Zhu S.T."/>
            <person name="Xiao Z.Y."/>
            <person name="Nan H."/>
            <person name="Yue Y."/>
            <person name="Zhu X.G."/>
            <person name="Wu Y."/>
            <person name="Hong X.N."/>
            <person name="Fan G.Y."/>
            <person name="Tong Y."/>
            <person name="Zhang D."/>
            <person name="Mao C.L."/>
            <person name="Liu Y.L."/>
            <person name="Hao S.J."/>
            <person name="Liu W.Q."/>
            <person name="Lv M.Q."/>
            <person name="Zhang H.B."/>
            <person name="Liu Y."/>
            <person name="Hu-Tang G.R."/>
            <person name="Wang J.P."/>
            <person name="Wang J.H."/>
            <person name="Sun Y.H."/>
            <person name="Ni S.B."/>
            <person name="Chen W.B."/>
            <person name="Zhang X.C."/>
            <person name="Jiao Y.N."/>
            <person name="Eichler E.E."/>
            <person name="Li G.H."/>
            <person name="Liu X."/>
            <person name="Gao L.Z."/>
        </authorList>
    </citation>
    <scope>NUCLEOTIDE SEQUENCE [LARGE SCALE GENOMIC DNA]</scope>
    <source>
        <strain evidence="6">cv. GT1</strain>
        <tissue evidence="5">Leaf</tissue>
    </source>
</reference>
<name>A0A6A6MMJ7_HEVBR</name>
<comment type="caution">
    <text evidence="5">The sequence shown here is derived from an EMBL/GenBank/DDBJ whole genome shotgun (WGS) entry which is preliminary data.</text>
</comment>
<accession>A0A6A6MMJ7</accession>
<evidence type="ECO:0000259" key="3">
    <source>
        <dbReference type="Pfam" id="PF23571"/>
    </source>
</evidence>
<dbReference type="InterPro" id="IPR004993">
    <property type="entry name" value="GH3"/>
</dbReference>
<dbReference type="InterPro" id="IPR055377">
    <property type="entry name" value="GH3_M"/>
</dbReference>
<evidence type="ECO:0000313" key="5">
    <source>
        <dbReference type="EMBL" id="KAF2314930.1"/>
    </source>
</evidence>
<proteinExistence type="inferred from homology"/>
<keyword evidence="2" id="KW-0436">Ligase</keyword>
<gene>
    <name evidence="5" type="ORF">GH714_037197</name>
</gene>
<dbReference type="PANTHER" id="PTHR31901:SF44">
    <property type="entry name" value="INDOLE-3-ACETIC ACID-AMIDO SYNTHETASE GH3.6-RELATED"/>
    <property type="match status" value="1"/>
</dbReference>
<dbReference type="Proteomes" id="UP000467840">
    <property type="component" value="Chromosome 15"/>
</dbReference>
<evidence type="ECO:0000313" key="6">
    <source>
        <dbReference type="Proteomes" id="UP000467840"/>
    </source>
</evidence>
<evidence type="ECO:0000259" key="4">
    <source>
        <dbReference type="Pfam" id="PF23572"/>
    </source>
</evidence>
<sequence>MTNEELLAKLEDSTKDAALHQLQTLHSILQHQAGVRYLWPFLSGYHEPIDAETFRRLVPLSSYEDYADHISRMANGEPDHDHPFLSVDPLVCFFYSSGTSTMKPKLIPYFDSALSKAASYLAHNGSNAIFRRLIPPRPVVNKILWFLYADDFTTTRGGFNAVAASTYPLLKMSKAKWSEALSCTSPPEVISGTNVKNQMYCHLLCALRNSDLIDGIRAPYAIGLVKAFNLLESKWGQLCDDLENGFPDMQITDPAMRESVAKVLNGPQPDLSNRLRSIFEEKNWGGIVSKLWSNVRYVKCVTTGSMKHYYSKLKYYAGEVIILGGDYFASECPVGINLDTKQPPEATRFAMLPTAAYFEFLPFDLNEGSVVGKETVNFSGVEVGKTYEVVVTTYRGIYRYRLGDIVRVVGFHNSSPEVEFVMRAPKNAYEVITERDLMSAVESFQLVMRNAIAAEIVEFASFLDLELSPKQLKIFLEVKEGFGLLQEEKLQESVESLKWCCSSLEKGLGGIYKVQRDRGEIGPLLVYIVKPGSFDRILQMAVENGAPASQYKPPKIIRNSRVIGVMESSALVTVCLDSLDGFDPN</sequence>
<dbReference type="InterPro" id="IPR055378">
    <property type="entry name" value="GH3_C"/>
</dbReference>
<evidence type="ECO:0000256" key="2">
    <source>
        <dbReference type="ARBA" id="ARBA00022598"/>
    </source>
</evidence>
<organism evidence="5 6">
    <name type="scientific">Hevea brasiliensis</name>
    <name type="common">Para rubber tree</name>
    <name type="synonym">Siphonia brasiliensis</name>
    <dbReference type="NCBI Taxonomy" id="3981"/>
    <lineage>
        <taxon>Eukaryota</taxon>
        <taxon>Viridiplantae</taxon>
        <taxon>Streptophyta</taxon>
        <taxon>Embryophyta</taxon>
        <taxon>Tracheophyta</taxon>
        <taxon>Spermatophyta</taxon>
        <taxon>Magnoliopsida</taxon>
        <taxon>eudicotyledons</taxon>
        <taxon>Gunneridae</taxon>
        <taxon>Pentapetalae</taxon>
        <taxon>rosids</taxon>
        <taxon>fabids</taxon>
        <taxon>Malpighiales</taxon>
        <taxon>Euphorbiaceae</taxon>
        <taxon>Crotonoideae</taxon>
        <taxon>Micrandreae</taxon>
        <taxon>Hevea</taxon>
    </lineage>
</organism>
<dbReference type="GO" id="GO:0016881">
    <property type="term" value="F:acid-amino acid ligase activity"/>
    <property type="evidence" value="ECO:0007669"/>
    <property type="project" value="TreeGrafter"/>
</dbReference>
<dbReference type="Pfam" id="PF23572">
    <property type="entry name" value="GH3_C"/>
    <property type="match status" value="1"/>
</dbReference>
<protein>
    <submittedName>
        <fullName evidence="5">Uncharacterized protein</fullName>
    </submittedName>
</protein>
<dbReference type="Pfam" id="PF23571">
    <property type="entry name" value="GH3_M"/>
    <property type="match status" value="1"/>
</dbReference>
<dbReference type="AlphaFoldDB" id="A0A6A6MMJ7"/>
<dbReference type="GO" id="GO:0005737">
    <property type="term" value="C:cytoplasm"/>
    <property type="evidence" value="ECO:0007669"/>
    <property type="project" value="TreeGrafter"/>
</dbReference>
<dbReference type="Pfam" id="PF03321">
    <property type="entry name" value="GH3"/>
    <property type="match status" value="1"/>
</dbReference>
<dbReference type="PANTHER" id="PTHR31901">
    <property type="entry name" value="GH3 DOMAIN-CONTAINING PROTEIN"/>
    <property type="match status" value="1"/>
</dbReference>
<feature type="domain" description="GH3 middle" evidence="3">
    <location>
        <begin position="350"/>
        <end position="423"/>
    </location>
</feature>
<evidence type="ECO:0000256" key="1">
    <source>
        <dbReference type="ARBA" id="ARBA00008068"/>
    </source>
</evidence>
<comment type="similarity">
    <text evidence="1">Belongs to the IAA-amido conjugating enzyme family.</text>
</comment>
<dbReference type="EMBL" id="JAAGAX010000005">
    <property type="protein sequence ID" value="KAF2314930.1"/>
    <property type="molecule type" value="Genomic_DNA"/>
</dbReference>
<keyword evidence="6" id="KW-1185">Reference proteome</keyword>